<gene>
    <name evidence="10" type="ORF">CAPTEDRAFT_194504</name>
</gene>
<dbReference type="OrthoDB" id="9909110at2759"/>
<evidence type="ECO:0000256" key="5">
    <source>
        <dbReference type="ARBA" id="ARBA00023136"/>
    </source>
</evidence>
<dbReference type="HOGENOM" id="CLU_370573_0_0_1"/>
<organism evidence="10">
    <name type="scientific">Capitella teleta</name>
    <name type="common">Polychaete worm</name>
    <dbReference type="NCBI Taxonomy" id="283909"/>
    <lineage>
        <taxon>Eukaryota</taxon>
        <taxon>Metazoa</taxon>
        <taxon>Spiralia</taxon>
        <taxon>Lophotrochozoa</taxon>
        <taxon>Annelida</taxon>
        <taxon>Polychaeta</taxon>
        <taxon>Sedentaria</taxon>
        <taxon>Scolecida</taxon>
        <taxon>Capitellidae</taxon>
        <taxon>Capitella</taxon>
    </lineage>
</organism>
<keyword evidence="6" id="KW-0245">EGF-like domain</keyword>
<name>R7T6H1_CAPTE</name>
<protein>
    <recommendedName>
        <fullName evidence="9">EGF-like domain-containing protein</fullName>
    </recommendedName>
</protein>
<dbReference type="GO" id="GO:0016020">
    <property type="term" value="C:membrane"/>
    <property type="evidence" value="ECO:0007669"/>
    <property type="project" value="UniProtKB-SubCell"/>
</dbReference>
<dbReference type="Gene3D" id="2.10.25.10">
    <property type="entry name" value="Laminin"/>
    <property type="match status" value="1"/>
</dbReference>
<dbReference type="Proteomes" id="UP000014760">
    <property type="component" value="Unassembled WGS sequence"/>
</dbReference>
<dbReference type="PROSITE" id="PS01186">
    <property type="entry name" value="EGF_2"/>
    <property type="match status" value="1"/>
</dbReference>
<dbReference type="EMBL" id="AMQN01003321">
    <property type="status" value="NOT_ANNOTATED_CDS"/>
    <property type="molecule type" value="Genomic_DNA"/>
</dbReference>
<evidence type="ECO:0000313" key="10">
    <source>
        <dbReference type="EMBL" id="ELT89164.1"/>
    </source>
</evidence>
<dbReference type="PROSITE" id="PS00022">
    <property type="entry name" value="EGF_1"/>
    <property type="match status" value="1"/>
</dbReference>
<keyword evidence="5 7" id="KW-0472">Membrane</keyword>
<feature type="transmembrane region" description="Helical" evidence="7">
    <location>
        <begin position="377"/>
        <end position="398"/>
    </location>
</feature>
<keyword evidence="12" id="KW-1185">Reference proteome</keyword>
<feature type="chain" id="PRO_5008786706" description="EGF-like domain-containing protein" evidence="8">
    <location>
        <begin position="18"/>
        <end position="751"/>
    </location>
</feature>
<feature type="transmembrane region" description="Helical" evidence="7">
    <location>
        <begin position="493"/>
        <end position="513"/>
    </location>
</feature>
<reference evidence="11" key="3">
    <citation type="submission" date="2015-06" db="UniProtKB">
        <authorList>
            <consortium name="EnsemblMetazoa"/>
        </authorList>
    </citation>
    <scope>IDENTIFICATION</scope>
</reference>
<evidence type="ECO:0000256" key="6">
    <source>
        <dbReference type="PROSITE-ProRule" id="PRU00076"/>
    </source>
</evidence>
<dbReference type="PROSITE" id="PS50026">
    <property type="entry name" value="EGF_3"/>
    <property type="match status" value="1"/>
</dbReference>
<keyword evidence="4 7" id="KW-1133">Transmembrane helix</keyword>
<evidence type="ECO:0000259" key="9">
    <source>
        <dbReference type="PROSITE" id="PS50026"/>
    </source>
</evidence>
<comment type="similarity">
    <text evidence="2">Belongs to the TMEM151 family.</text>
</comment>
<feature type="domain" description="EGF-like" evidence="9">
    <location>
        <begin position="243"/>
        <end position="278"/>
    </location>
</feature>
<evidence type="ECO:0000313" key="11">
    <source>
        <dbReference type="EnsemblMetazoa" id="CapteP194504"/>
    </source>
</evidence>
<feature type="signal peptide" evidence="8">
    <location>
        <begin position="1"/>
        <end position="17"/>
    </location>
</feature>
<evidence type="ECO:0000313" key="12">
    <source>
        <dbReference type="Proteomes" id="UP000014760"/>
    </source>
</evidence>
<dbReference type="AlphaFoldDB" id="R7T6H1"/>
<sequence>MKNTVQYLLCFPTLCLAVCPRLYFKGLDPTRVPYIQTEGTYTLKDETHDNFPVFTHGTTIRLLYNRTTRDLEFKSDGHHIQFGAHTRELSGNLADYIQDGEFPFGRIITNWFVNDGEVSGLTLMCVAGEMDRFHKCGSRMLYWNDTSQVEGLLGNKLHYIIEFPGYFLRPLYQFSPEGSMYLFYLDTMKAWYFGAKIMNTDGAILRVVDTAFRAEHITGIWQKNVRGRWVDVPRLALFCRGLANSECDQCLHSARCYTNSLREAVCVCPEGYEGLRCDVKSPQCGDLPTLHNQEYATTFCDQSLYKKPHWWYSVCHAQGANRSSARWVNYGRCMSRFTTTTSTVPTSTAVVKETTRVVKKQGLDVWQQLDATAPWCVAVFASVSIAFQIVVPLVIWVVMTCVGSEDRTDLTALINTFESYLDYNYEVDNDDTLRIMQQDFEEQVKRKQAGMSPSFGRISSAVFYVSVYLWLGFALTCEITEWTRKSEAVKASVVISHLLIFVLHVYVVIQAFWCRERKLMKQLSTKKRMDQVTQSLKSSQPEILMSAKCWHWSSRIRSSALRPRSRGSRGKAVSSLVIEPVSLKSWTDASRDISPKRRIVKGSVYGIVAAGDAHAATHVVNAYHNFQERYVNRDKFVEFSINRGVTKLPKKVVLFGDVPWWLGEKAFWVFTIFGLSWPFRLFLKLHCQDEVVLLVKRVFIDALHGNHAFDVSPMVVEEEGFVRETQVLVADDHHTSDLDSESSVEEMENAV</sequence>
<dbReference type="InterPro" id="IPR000742">
    <property type="entry name" value="EGF"/>
</dbReference>
<comment type="caution">
    <text evidence="6">Lacks conserved residue(s) required for the propagation of feature annotation.</text>
</comment>
<dbReference type="EMBL" id="KB311498">
    <property type="protein sequence ID" value="ELT89164.1"/>
    <property type="molecule type" value="Genomic_DNA"/>
</dbReference>
<evidence type="ECO:0000256" key="8">
    <source>
        <dbReference type="SAM" id="SignalP"/>
    </source>
</evidence>
<dbReference type="SUPFAM" id="SSF57196">
    <property type="entry name" value="EGF/Laminin"/>
    <property type="match status" value="1"/>
</dbReference>
<dbReference type="EnsemblMetazoa" id="CapteT194504">
    <property type="protein sequence ID" value="CapteP194504"/>
    <property type="gene ID" value="CapteG194504"/>
</dbReference>
<dbReference type="OMA" id="YTEINIH"/>
<keyword evidence="6" id="KW-1015">Disulfide bond</keyword>
<keyword evidence="8" id="KW-0732">Signal</keyword>
<evidence type="ECO:0000256" key="2">
    <source>
        <dbReference type="ARBA" id="ARBA00009583"/>
    </source>
</evidence>
<proteinExistence type="inferred from homology"/>
<feature type="disulfide bond" evidence="6">
    <location>
        <begin position="268"/>
        <end position="277"/>
    </location>
</feature>
<evidence type="ECO:0000256" key="4">
    <source>
        <dbReference type="ARBA" id="ARBA00022989"/>
    </source>
</evidence>
<dbReference type="PANTHER" id="PTHR31893">
    <property type="entry name" value="TRANSMEMBRANE PROTEIN 151 HOMOLOG"/>
    <property type="match status" value="1"/>
</dbReference>
<evidence type="ECO:0000256" key="3">
    <source>
        <dbReference type="ARBA" id="ARBA00022692"/>
    </source>
</evidence>
<feature type="transmembrane region" description="Helical" evidence="7">
    <location>
        <begin position="455"/>
        <end position="473"/>
    </location>
</feature>
<accession>R7T6H1</accession>
<evidence type="ECO:0000256" key="7">
    <source>
        <dbReference type="SAM" id="Phobius"/>
    </source>
</evidence>
<reference evidence="12" key="1">
    <citation type="submission" date="2012-12" db="EMBL/GenBank/DDBJ databases">
        <authorList>
            <person name="Hellsten U."/>
            <person name="Grimwood J."/>
            <person name="Chapman J.A."/>
            <person name="Shapiro H."/>
            <person name="Aerts A."/>
            <person name="Otillar R.P."/>
            <person name="Terry A.Y."/>
            <person name="Boore J.L."/>
            <person name="Simakov O."/>
            <person name="Marletaz F."/>
            <person name="Cho S.-J."/>
            <person name="Edsinger-Gonzales E."/>
            <person name="Havlak P."/>
            <person name="Kuo D.-H."/>
            <person name="Larsson T."/>
            <person name="Lv J."/>
            <person name="Arendt D."/>
            <person name="Savage R."/>
            <person name="Osoegawa K."/>
            <person name="de Jong P."/>
            <person name="Lindberg D.R."/>
            <person name="Seaver E.C."/>
            <person name="Weisblat D.A."/>
            <person name="Putnam N.H."/>
            <person name="Grigoriev I.V."/>
            <person name="Rokhsar D.S."/>
        </authorList>
    </citation>
    <scope>NUCLEOTIDE SEQUENCE</scope>
    <source>
        <strain evidence="12">I ESC-2004</strain>
    </source>
</reference>
<dbReference type="PANTHER" id="PTHR31893:SF5">
    <property type="entry name" value="TRANSMEMBRANE PROTEIN 151 HOMOLOG"/>
    <property type="match status" value="1"/>
</dbReference>
<comment type="subcellular location">
    <subcellularLocation>
        <location evidence="1">Membrane</location>
        <topology evidence="1">Multi-pass membrane protein</topology>
    </subcellularLocation>
</comment>
<reference evidence="10 12" key="2">
    <citation type="journal article" date="2013" name="Nature">
        <title>Insights into bilaterian evolution from three spiralian genomes.</title>
        <authorList>
            <person name="Simakov O."/>
            <person name="Marletaz F."/>
            <person name="Cho S.J."/>
            <person name="Edsinger-Gonzales E."/>
            <person name="Havlak P."/>
            <person name="Hellsten U."/>
            <person name="Kuo D.H."/>
            <person name="Larsson T."/>
            <person name="Lv J."/>
            <person name="Arendt D."/>
            <person name="Savage R."/>
            <person name="Osoegawa K."/>
            <person name="de Jong P."/>
            <person name="Grimwood J."/>
            <person name="Chapman J.A."/>
            <person name="Shapiro H."/>
            <person name="Aerts A."/>
            <person name="Otillar R.P."/>
            <person name="Terry A.Y."/>
            <person name="Boore J.L."/>
            <person name="Grigoriev I.V."/>
            <person name="Lindberg D.R."/>
            <person name="Seaver E.C."/>
            <person name="Weisblat D.A."/>
            <person name="Putnam N.H."/>
            <person name="Rokhsar D.S."/>
        </authorList>
    </citation>
    <scope>NUCLEOTIDE SEQUENCE</scope>
    <source>
        <strain evidence="10 12">I ESC-2004</strain>
    </source>
</reference>
<evidence type="ECO:0000256" key="1">
    <source>
        <dbReference type="ARBA" id="ARBA00004141"/>
    </source>
</evidence>
<keyword evidence="3 7" id="KW-0812">Transmembrane</keyword>
<dbReference type="InterPro" id="IPR026767">
    <property type="entry name" value="Tmem151"/>
</dbReference>